<reference evidence="3" key="1">
    <citation type="submission" date="2024-04" db="EMBL/GenBank/DDBJ databases">
        <title>Phylogenomic analyses of a clade within the roseobacter group suggest taxonomic reassignments of species of the genera Aestuariivita, Citreicella, Loktanella, Nautella, Pelagibaca, Ruegeria, Thalassobius, Thiobacimonas and Tropicibacter, and the proposal o.</title>
        <authorList>
            <person name="Jeon C.O."/>
        </authorList>
    </citation>
    <scope>NUCLEOTIDE SEQUENCE [LARGE SCALE GENOMIC DNA]</scope>
    <source>
        <strain evidence="3">BS5-3</strain>
    </source>
</reference>
<protein>
    <submittedName>
        <fullName evidence="2">SH3 domain-containing protein</fullName>
    </submittedName>
</protein>
<accession>A0ABZ2V7Q2</accession>
<dbReference type="SMART" id="SM00287">
    <property type="entry name" value="SH3b"/>
    <property type="match status" value="1"/>
</dbReference>
<dbReference type="PROSITE" id="PS51781">
    <property type="entry name" value="SH3B"/>
    <property type="match status" value="1"/>
</dbReference>
<keyword evidence="3" id="KW-1185">Reference proteome</keyword>
<dbReference type="Gene3D" id="2.30.30.40">
    <property type="entry name" value="SH3 Domains"/>
    <property type="match status" value="1"/>
</dbReference>
<evidence type="ECO:0000313" key="2">
    <source>
        <dbReference type="EMBL" id="WZC50195.1"/>
    </source>
</evidence>
<proteinExistence type="predicted"/>
<dbReference type="RefSeq" id="WP_341368303.1">
    <property type="nucleotide sequence ID" value="NZ_CP150951.2"/>
</dbReference>
<sequence>MLKLIIASSLILFWAFYEMSGGADFEPRERVAQTQAPFADTAPEAPPNAAAAIVETTVLAPDPSVAAEPIRVSSYVFVDEPVIISSRSVETEEAPAAPAPELRVVAGDRVNMRAGPGTQHPVLATLPRGTQAAFIEANDDGWVKIQLTADDQIGWMAARLLSDG</sequence>
<name>A0ABZ2V7Q2_9RHOB</name>
<dbReference type="Pfam" id="PF08239">
    <property type="entry name" value="SH3_3"/>
    <property type="match status" value="1"/>
</dbReference>
<feature type="domain" description="SH3b" evidence="1">
    <location>
        <begin position="99"/>
        <end position="164"/>
    </location>
</feature>
<organism evidence="2 3">
    <name type="scientific">Yoonia phaeophyticola</name>
    <dbReference type="NCBI Taxonomy" id="3137369"/>
    <lineage>
        <taxon>Bacteria</taxon>
        <taxon>Pseudomonadati</taxon>
        <taxon>Pseudomonadota</taxon>
        <taxon>Alphaproteobacteria</taxon>
        <taxon>Rhodobacterales</taxon>
        <taxon>Paracoccaceae</taxon>
        <taxon>Yoonia</taxon>
    </lineage>
</organism>
<evidence type="ECO:0000313" key="3">
    <source>
        <dbReference type="Proteomes" id="UP001440612"/>
    </source>
</evidence>
<dbReference type="InterPro" id="IPR003646">
    <property type="entry name" value="SH3-like_bac-type"/>
</dbReference>
<gene>
    <name evidence="2" type="ORF">AABB29_06025</name>
</gene>
<dbReference type="Proteomes" id="UP001440612">
    <property type="component" value="Chromosome"/>
</dbReference>
<evidence type="ECO:0000259" key="1">
    <source>
        <dbReference type="PROSITE" id="PS51781"/>
    </source>
</evidence>
<dbReference type="EMBL" id="CP150951">
    <property type="protein sequence ID" value="WZC50195.1"/>
    <property type="molecule type" value="Genomic_DNA"/>
</dbReference>